<dbReference type="RefSeq" id="WP_110608821.1">
    <property type="nucleotide sequence ID" value="NZ_PDOD01000001.1"/>
</dbReference>
<reference evidence="3 4" key="1">
    <citation type="submission" date="2017-10" db="EMBL/GenBank/DDBJ databases">
        <title>Bacillus sp. nov., a halophilic bacterium isolated from a Keqin Lake.</title>
        <authorList>
            <person name="Wang H."/>
        </authorList>
    </citation>
    <scope>NUCLEOTIDE SEQUENCE [LARGE SCALE GENOMIC DNA]</scope>
    <source>
        <strain evidence="3 4">KQ-12</strain>
    </source>
</reference>
<evidence type="ECO:0000256" key="1">
    <source>
        <dbReference type="ARBA" id="ARBA00022679"/>
    </source>
</evidence>
<keyword evidence="1 3" id="KW-0808">Transferase</keyword>
<dbReference type="InterPro" id="IPR050447">
    <property type="entry name" value="Erg6_SMT_methyltransf"/>
</dbReference>
<feature type="domain" description="Methyltransferase type 11" evidence="2">
    <location>
        <begin position="42"/>
        <end position="135"/>
    </location>
</feature>
<evidence type="ECO:0000313" key="3">
    <source>
        <dbReference type="EMBL" id="PYZ95186.1"/>
    </source>
</evidence>
<dbReference type="Gene3D" id="3.40.50.150">
    <property type="entry name" value="Vaccinia Virus protein VP39"/>
    <property type="match status" value="1"/>
</dbReference>
<dbReference type="SUPFAM" id="SSF53335">
    <property type="entry name" value="S-adenosyl-L-methionine-dependent methyltransferases"/>
    <property type="match status" value="1"/>
</dbReference>
<gene>
    <name evidence="3" type="ORF">CR194_06630</name>
</gene>
<comment type="caution">
    <text evidence="3">The sequence shown here is derived from an EMBL/GenBank/DDBJ whole genome shotgun (WGS) entry which is preliminary data.</text>
</comment>
<dbReference type="GO" id="GO:0008757">
    <property type="term" value="F:S-adenosylmethionine-dependent methyltransferase activity"/>
    <property type="evidence" value="ECO:0007669"/>
    <property type="project" value="InterPro"/>
</dbReference>
<keyword evidence="3" id="KW-0489">Methyltransferase</keyword>
<dbReference type="PANTHER" id="PTHR44068">
    <property type="entry name" value="ZGC:194242"/>
    <property type="match status" value="1"/>
</dbReference>
<dbReference type="Proteomes" id="UP000248214">
    <property type="component" value="Unassembled WGS sequence"/>
</dbReference>
<dbReference type="PANTHER" id="PTHR44068:SF11">
    <property type="entry name" value="GERANYL DIPHOSPHATE 2-C-METHYLTRANSFERASE"/>
    <property type="match status" value="1"/>
</dbReference>
<evidence type="ECO:0000259" key="2">
    <source>
        <dbReference type="Pfam" id="PF08241"/>
    </source>
</evidence>
<dbReference type="GO" id="GO:0032259">
    <property type="term" value="P:methylation"/>
    <property type="evidence" value="ECO:0007669"/>
    <property type="project" value="UniProtKB-KW"/>
</dbReference>
<dbReference type="InterPro" id="IPR029063">
    <property type="entry name" value="SAM-dependent_MTases_sf"/>
</dbReference>
<dbReference type="EMBL" id="PDOD01000001">
    <property type="protein sequence ID" value="PYZ95186.1"/>
    <property type="molecule type" value="Genomic_DNA"/>
</dbReference>
<dbReference type="OrthoDB" id="43862at2"/>
<proteinExistence type="predicted"/>
<keyword evidence="4" id="KW-1185">Reference proteome</keyword>
<accession>A0A323TMB3</accession>
<protein>
    <submittedName>
        <fullName evidence="3">SAM-dependent methyltransferase</fullName>
    </submittedName>
</protein>
<dbReference type="CDD" id="cd02440">
    <property type="entry name" value="AdoMet_MTases"/>
    <property type="match status" value="1"/>
</dbReference>
<dbReference type="Pfam" id="PF08241">
    <property type="entry name" value="Methyltransf_11"/>
    <property type="match status" value="1"/>
</dbReference>
<dbReference type="AlphaFoldDB" id="A0A323TMB3"/>
<sequence>MTKFSYLDVLAKLEVTGAHPGGMPLTRSLLSKEAIQPESHVLDAGCGLGETSVFLAKTYRCQVQAIDQHTGMVSKAREKLKEFSHAKVHQGSLENLPFSENEFDFVLSESVLTFLNTDIVLKEIYRVLKKDGCFIMNEMALLDLLSNQEMREVQSFYNLHSCFTANEWIEKLKVAGFLNIELIEAKEQLDLDDPLYDLSLSVNLEEECLNTLDEHMKLTKRYKDQLGYVILKCAK</sequence>
<name>A0A323TMB3_9BACI</name>
<evidence type="ECO:0000313" key="4">
    <source>
        <dbReference type="Proteomes" id="UP000248214"/>
    </source>
</evidence>
<dbReference type="InterPro" id="IPR013216">
    <property type="entry name" value="Methyltransf_11"/>
</dbReference>
<organism evidence="3 4">
    <name type="scientific">Salipaludibacillus keqinensis</name>
    <dbReference type="NCBI Taxonomy" id="2045207"/>
    <lineage>
        <taxon>Bacteria</taxon>
        <taxon>Bacillati</taxon>
        <taxon>Bacillota</taxon>
        <taxon>Bacilli</taxon>
        <taxon>Bacillales</taxon>
        <taxon>Bacillaceae</taxon>
    </lineage>
</organism>